<keyword evidence="5" id="KW-0804">Transcription</keyword>
<keyword evidence="4" id="KW-0238">DNA-binding</keyword>
<protein>
    <submittedName>
        <fullName evidence="8">Sigma-70 family RNA polymerase sigma factor</fullName>
    </submittedName>
</protein>
<keyword evidence="3" id="KW-0731">Sigma factor</keyword>
<evidence type="ECO:0000256" key="2">
    <source>
        <dbReference type="ARBA" id="ARBA00023015"/>
    </source>
</evidence>
<dbReference type="InterPro" id="IPR013325">
    <property type="entry name" value="RNA_pol_sigma_r2"/>
</dbReference>
<dbReference type="EMBL" id="CP036501">
    <property type="protein sequence ID" value="UZP74202.1"/>
    <property type="molecule type" value="Genomic_DNA"/>
</dbReference>
<dbReference type="InterPro" id="IPR013324">
    <property type="entry name" value="RNA_pol_sigma_r3/r4-like"/>
</dbReference>
<dbReference type="SUPFAM" id="SSF88659">
    <property type="entry name" value="Sigma3 and sigma4 domains of RNA polymerase sigma factors"/>
    <property type="match status" value="1"/>
</dbReference>
<keyword evidence="9" id="KW-1185">Reference proteome</keyword>
<evidence type="ECO:0000256" key="1">
    <source>
        <dbReference type="ARBA" id="ARBA00010641"/>
    </source>
</evidence>
<feature type="domain" description="RNA polymerase sigma-70 region 2" evidence="6">
    <location>
        <begin position="23"/>
        <end position="91"/>
    </location>
</feature>
<proteinExistence type="inferred from homology"/>
<dbReference type="PANTHER" id="PTHR43133">
    <property type="entry name" value="RNA POLYMERASE ECF-TYPE SIGMA FACTO"/>
    <property type="match status" value="1"/>
</dbReference>
<dbReference type="Proteomes" id="UP001317963">
    <property type="component" value="Chromosome"/>
</dbReference>
<evidence type="ECO:0000256" key="3">
    <source>
        <dbReference type="ARBA" id="ARBA00023082"/>
    </source>
</evidence>
<dbReference type="Pfam" id="PF04542">
    <property type="entry name" value="Sigma70_r2"/>
    <property type="match status" value="1"/>
</dbReference>
<gene>
    <name evidence="8" type="ORF">E0F26_05355</name>
</gene>
<dbReference type="Gene3D" id="1.10.1740.10">
    <property type="match status" value="1"/>
</dbReference>
<organism evidence="8 9">
    <name type="scientific">Candidatus Paraluminiphilus aquimaris</name>
    <dbReference type="NCBI Taxonomy" id="2518994"/>
    <lineage>
        <taxon>Bacteria</taxon>
        <taxon>Pseudomonadati</taxon>
        <taxon>Pseudomonadota</taxon>
        <taxon>Gammaproteobacteria</taxon>
        <taxon>Cellvibrionales</taxon>
        <taxon>Halieaceae</taxon>
        <taxon>Candidatus Paraluminiphilus</taxon>
    </lineage>
</organism>
<evidence type="ECO:0000256" key="4">
    <source>
        <dbReference type="ARBA" id="ARBA00023125"/>
    </source>
</evidence>
<dbReference type="InterPro" id="IPR013249">
    <property type="entry name" value="RNA_pol_sigma70_r4_t2"/>
</dbReference>
<dbReference type="NCBIfam" id="TIGR02937">
    <property type="entry name" value="sigma70-ECF"/>
    <property type="match status" value="1"/>
</dbReference>
<reference evidence="8 9" key="1">
    <citation type="submission" date="2019-02" db="EMBL/GenBank/DDBJ databases">
        <title>Halieaceae_genomes.</title>
        <authorList>
            <person name="Li S.-H."/>
        </authorList>
    </citation>
    <scope>NUCLEOTIDE SEQUENCE [LARGE SCALE GENOMIC DNA]</scope>
    <source>
        <strain evidence="8 9">JH123</strain>
    </source>
</reference>
<evidence type="ECO:0000256" key="5">
    <source>
        <dbReference type="ARBA" id="ARBA00023163"/>
    </source>
</evidence>
<sequence>MHSDEAKLVDLVCKGDQRAYTELVMRHLSSIEVYAKRIVSDEALAQDIAQEVMTVLWQRSSDFNPAKARLTTWLHRIAHNRCVDVLRKRKREVSLDSDEPQREALAPAPSTLAQPSIDAGLRRLPESQRTALVLTYYQNLSNREVAEIMNSSVRAVESLLVRARGNLKKQLEAQQ</sequence>
<evidence type="ECO:0000259" key="6">
    <source>
        <dbReference type="Pfam" id="PF04542"/>
    </source>
</evidence>
<dbReference type="InterPro" id="IPR039425">
    <property type="entry name" value="RNA_pol_sigma-70-like"/>
</dbReference>
<name>A0ABY6Q4J4_9GAMM</name>
<evidence type="ECO:0000313" key="8">
    <source>
        <dbReference type="EMBL" id="UZP74202.1"/>
    </source>
</evidence>
<dbReference type="InterPro" id="IPR036388">
    <property type="entry name" value="WH-like_DNA-bd_sf"/>
</dbReference>
<evidence type="ECO:0000313" key="9">
    <source>
        <dbReference type="Proteomes" id="UP001317963"/>
    </source>
</evidence>
<dbReference type="SUPFAM" id="SSF88946">
    <property type="entry name" value="Sigma2 domain of RNA polymerase sigma factors"/>
    <property type="match status" value="1"/>
</dbReference>
<dbReference type="Pfam" id="PF08281">
    <property type="entry name" value="Sigma70_r4_2"/>
    <property type="match status" value="1"/>
</dbReference>
<dbReference type="RefSeq" id="WP_279243013.1">
    <property type="nucleotide sequence ID" value="NZ_CP036501.1"/>
</dbReference>
<dbReference type="CDD" id="cd06171">
    <property type="entry name" value="Sigma70_r4"/>
    <property type="match status" value="1"/>
</dbReference>
<feature type="domain" description="RNA polymerase sigma factor 70 region 4 type 2" evidence="7">
    <location>
        <begin position="117"/>
        <end position="165"/>
    </location>
</feature>
<accession>A0ABY6Q4J4</accession>
<dbReference type="Gene3D" id="1.10.10.10">
    <property type="entry name" value="Winged helix-like DNA-binding domain superfamily/Winged helix DNA-binding domain"/>
    <property type="match status" value="1"/>
</dbReference>
<dbReference type="InterPro" id="IPR014284">
    <property type="entry name" value="RNA_pol_sigma-70_dom"/>
</dbReference>
<dbReference type="PANTHER" id="PTHR43133:SF8">
    <property type="entry name" value="RNA POLYMERASE SIGMA FACTOR HI_1459-RELATED"/>
    <property type="match status" value="1"/>
</dbReference>
<keyword evidence="2" id="KW-0805">Transcription regulation</keyword>
<comment type="similarity">
    <text evidence="1">Belongs to the sigma-70 factor family. ECF subfamily.</text>
</comment>
<dbReference type="InterPro" id="IPR007627">
    <property type="entry name" value="RNA_pol_sigma70_r2"/>
</dbReference>
<evidence type="ECO:0000259" key="7">
    <source>
        <dbReference type="Pfam" id="PF08281"/>
    </source>
</evidence>